<evidence type="ECO:0000313" key="3">
    <source>
        <dbReference type="Proteomes" id="UP000036185"/>
    </source>
</evidence>
<evidence type="ECO:0000313" key="2">
    <source>
        <dbReference type="EMBL" id="AKN77704.1"/>
    </source>
</evidence>
<protein>
    <submittedName>
        <fullName evidence="2">Uncharacterized protein</fullName>
    </submittedName>
</protein>
<proteinExistence type="predicted"/>
<keyword evidence="3" id="KW-1185">Reference proteome</keyword>
<feature type="compositionally biased region" description="Basic and acidic residues" evidence="1">
    <location>
        <begin position="1"/>
        <end position="10"/>
    </location>
</feature>
<accession>A0ABM5U3K0</accession>
<dbReference type="EMBL" id="CP011913">
    <property type="protein sequence ID" value="AKN77704.1"/>
    <property type="molecule type" value="Genomic_DNA"/>
</dbReference>
<sequence length="98" mass="10927">MSHFSHDTSSRRRTHIVTSFPTGIGPQQPMFATLLSNPNHQCVSSPSSLVKHPSLRSPPLLLACRRPPQSPLHTSHKIVIKRPPRNTFRPGDFTTAIK</sequence>
<reference evidence="2 3" key="1">
    <citation type="journal article" date="2014" name="Int. J. Syst. Evol. Microbiol.">
        <title>Draft Genome Sequence of Corynebacterium ulcerans FRC58, Isolated from the Bronchitic Aspiration of a Patient in France.</title>
        <authorList>
            <person name="Silva Ado S."/>
            <person name="Barauna R.A."/>
            <person name="de Sa P.C."/>
            <person name="das Gracas D.A."/>
            <person name="Carneiro A.R."/>
            <person name="Thouvenin M."/>
            <person name="Azevedo V."/>
            <person name="Badell E."/>
            <person name="Guiso N."/>
            <person name="da Silva A.L."/>
            <person name="Ramos R.T."/>
        </authorList>
    </citation>
    <scope>NUCLEOTIDE SEQUENCE [LARGE SCALE GENOMIC DNA]</scope>
    <source>
        <strain evidence="2 3">FRC58</strain>
    </source>
</reference>
<evidence type="ECO:0000256" key="1">
    <source>
        <dbReference type="SAM" id="MobiDB-lite"/>
    </source>
</evidence>
<name>A0ABM5U3K0_CORUL</name>
<organism evidence="2 3">
    <name type="scientific">Corynebacterium ulcerans FRC58</name>
    <dbReference type="NCBI Taxonomy" id="1408268"/>
    <lineage>
        <taxon>Bacteria</taxon>
        <taxon>Bacillati</taxon>
        <taxon>Actinomycetota</taxon>
        <taxon>Actinomycetes</taxon>
        <taxon>Mycobacteriales</taxon>
        <taxon>Corynebacteriaceae</taxon>
        <taxon>Corynebacterium</taxon>
    </lineage>
</organism>
<gene>
    <name evidence="2" type="ORF">CulFRC58_1850</name>
</gene>
<dbReference type="Proteomes" id="UP000036185">
    <property type="component" value="Chromosome"/>
</dbReference>
<feature type="region of interest" description="Disordered" evidence="1">
    <location>
        <begin position="1"/>
        <end position="24"/>
    </location>
</feature>